<dbReference type="CDD" id="cd01398">
    <property type="entry name" value="RPI_A"/>
    <property type="match status" value="1"/>
</dbReference>
<evidence type="ECO:0000256" key="2">
    <source>
        <dbReference type="ARBA" id="ARBA00004988"/>
    </source>
</evidence>
<dbReference type="SUPFAM" id="SSF100950">
    <property type="entry name" value="NagB/RpiA/CoA transferase-like"/>
    <property type="match status" value="1"/>
</dbReference>
<protein>
    <recommendedName>
        <fullName evidence="4">ribose-5-phosphate isomerase</fullName>
        <ecNumber evidence="4">5.3.1.6</ecNumber>
    </recommendedName>
    <alternativeName>
        <fullName evidence="6">Phosphoriboisomerase</fullName>
    </alternativeName>
</protein>
<dbReference type="Gene3D" id="3.30.70.260">
    <property type="match status" value="1"/>
</dbReference>
<dbReference type="GO" id="GO:0004751">
    <property type="term" value="F:ribose-5-phosphate isomerase activity"/>
    <property type="evidence" value="ECO:0007669"/>
    <property type="project" value="UniProtKB-EC"/>
</dbReference>
<evidence type="ECO:0000313" key="9">
    <source>
        <dbReference type="Proteomes" id="UP000192247"/>
    </source>
</evidence>
<organism evidence="8 9">
    <name type="scientific">Tropilaelaps mercedesae</name>
    <dbReference type="NCBI Taxonomy" id="418985"/>
    <lineage>
        <taxon>Eukaryota</taxon>
        <taxon>Metazoa</taxon>
        <taxon>Ecdysozoa</taxon>
        <taxon>Arthropoda</taxon>
        <taxon>Chelicerata</taxon>
        <taxon>Arachnida</taxon>
        <taxon>Acari</taxon>
        <taxon>Parasitiformes</taxon>
        <taxon>Mesostigmata</taxon>
        <taxon>Gamasina</taxon>
        <taxon>Dermanyssoidea</taxon>
        <taxon>Laelapidae</taxon>
        <taxon>Tropilaelaps</taxon>
    </lineage>
</organism>
<gene>
    <name evidence="8" type="ORF">BIW11_08865</name>
</gene>
<sequence length="330" mass="35220">MSHWLCALARSVPPTRRRSDSPYPAPSGEEVGRGSGPRIPVAGEKSAENGRSSVNARSIAESVGEHSSSSYSSLRYGQDEAGASDADGGWPLRGRRGAGPQENSPGAVLVLRKSNFAVGIGSGSTVVYAAERLAQHIASGYLTNITCVPTSFQSLQLIRKHKLTLTDLDETPELDVTIDGADEADVHLTCIKGGGGCQAQEKIVAASSKVFVVVADFRKDSIRLGQQWKKGIPVEVLPMAYTPVTNKIEKILGLKPVLRTAVNKAGPVVTDNGNFILDCPFPEDKAMDWPTIAVNIKMIPGVVETGLFVGMTQIAYYGQEDGYVKTVRPK</sequence>
<accession>A0A1V9XMM0</accession>
<reference evidence="8 9" key="1">
    <citation type="journal article" date="2017" name="Gigascience">
        <title>Draft genome of the honey bee ectoparasitic mite, Tropilaelaps mercedesae, is shaped by the parasitic life history.</title>
        <authorList>
            <person name="Dong X."/>
            <person name="Armstrong S.D."/>
            <person name="Xia D."/>
            <person name="Makepeace B.L."/>
            <person name="Darby A.C."/>
            <person name="Kadowaki T."/>
        </authorList>
    </citation>
    <scope>NUCLEOTIDE SEQUENCE [LARGE SCALE GENOMIC DNA]</scope>
    <source>
        <strain evidence="8">Wuxi-XJTLU</strain>
    </source>
</reference>
<dbReference type="EMBL" id="MNPL01007456">
    <property type="protein sequence ID" value="OQR74754.1"/>
    <property type="molecule type" value="Genomic_DNA"/>
</dbReference>
<dbReference type="STRING" id="418985.A0A1V9XMM0"/>
<dbReference type="EC" id="5.3.1.6" evidence="4"/>
<dbReference type="FunFam" id="3.40.50.1360:FF:000001">
    <property type="entry name" value="Ribose-5-phosphate isomerase A"/>
    <property type="match status" value="1"/>
</dbReference>
<evidence type="ECO:0000256" key="1">
    <source>
        <dbReference type="ARBA" id="ARBA00001713"/>
    </source>
</evidence>
<dbReference type="SUPFAM" id="SSF75445">
    <property type="entry name" value="D-ribose-5-phosphate isomerase (RpiA), lid domain"/>
    <property type="match status" value="1"/>
</dbReference>
<evidence type="ECO:0000313" key="8">
    <source>
        <dbReference type="EMBL" id="OQR74754.1"/>
    </source>
</evidence>
<keyword evidence="9" id="KW-1185">Reference proteome</keyword>
<keyword evidence="5 8" id="KW-0413">Isomerase</keyword>
<evidence type="ECO:0000256" key="7">
    <source>
        <dbReference type="SAM" id="MobiDB-lite"/>
    </source>
</evidence>
<dbReference type="PANTHER" id="PTHR11934:SF0">
    <property type="entry name" value="RIBOSE-5-PHOSPHATE ISOMERASE"/>
    <property type="match status" value="1"/>
</dbReference>
<dbReference type="Gene3D" id="3.40.50.1360">
    <property type="match status" value="1"/>
</dbReference>
<comment type="similarity">
    <text evidence="3">Belongs to the ribose 5-phosphate isomerase family.</text>
</comment>
<dbReference type="InterPro" id="IPR037171">
    <property type="entry name" value="NagB/RpiA_transferase-like"/>
</dbReference>
<dbReference type="FunFam" id="3.30.70.260:FF:000018">
    <property type="entry name" value="Ribose-5-phosphate isomerase A"/>
    <property type="match status" value="1"/>
</dbReference>
<name>A0A1V9XMM0_9ACAR</name>
<evidence type="ECO:0000256" key="4">
    <source>
        <dbReference type="ARBA" id="ARBA00011959"/>
    </source>
</evidence>
<dbReference type="GO" id="GO:0006014">
    <property type="term" value="P:D-ribose metabolic process"/>
    <property type="evidence" value="ECO:0007669"/>
    <property type="project" value="TreeGrafter"/>
</dbReference>
<comment type="pathway">
    <text evidence="2">Carbohydrate degradation; pentose phosphate pathway; D-ribose 5-phosphate from D-ribulose 5-phosphate (non-oxidative stage): step 1/1.</text>
</comment>
<dbReference type="Pfam" id="PF06026">
    <property type="entry name" value="Rib_5-P_isom_A"/>
    <property type="match status" value="1"/>
</dbReference>
<dbReference type="NCBIfam" id="TIGR00021">
    <property type="entry name" value="rpiA"/>
    <property type="match status" value="1"/>
</dbReference>
<dbReference type="InParanoid" id="A0A1V9XMM0"/>
<dbReference type="InterPro" id="IPR004788">
    <property type="entry name" value="Ribose5P_isomerase_type_A"/>
</dbReference>
<evidence type="ECO:0000256" key="5">
    <source>
        <dbReference type="ARBA" id="ARBA00023235"/>
    </source>
</evidence>
<evidence type="ECO:0000256" key="3">
    <source>
        <dbReference type="ARBA" id="ARBA00008088"/>
    </source>
</evidence>
<evidence type="ECO:0000256" key="6">
    <source>
        <dbReference type="ARBA" id="ARBA00029734"/>
    </source>
</evidence>
<dbReference type="Proteomes" id="UP000192247">
    <property type="component" value="Unassembled WGS sequence"/>
</dbReference>
<dbReference type="NCBIfam" id="NF001924">
    <property type="entry name" value="PRK00702.1"/>
    <property type="match status" value="1"/>
</dbReference>
<dbReference type="PANTHER" id="PTHR11934">
    <property type="entry name" value="RIBOSE-5-PHOSPHATE ISOMERASE"/>
    <property type="match status" value="1"/>
</dbReference>
<dbReference type="OrthoDB" id="1555531at2759"/>
<dbReference type="GO" id="GO:0009052">
    <property type="term" value="P:pentose-phosphate shunt, non-oxidative branch"/>
    <property type="evidence" value="ECO:0007669"/>
    <property type="project" value="InterPro"/>
</dbReference>
<dbReference type="AlphaFoldDB" id="A0A1V9XMM0"/>
<feature type="region of interest" description="Disordered" evidence="7">
    <location>
        <begin position="1"/>
        <end position="105"/>
    </location>
</feature>
<comment type="catalytic activity">
    <reaction evidence="1">
        <text>aldehydo-D-ribose 5-phosphate = D-ribulose 5-phosphate</text>
        <dbReference type="Rhea" id="RHEA:14657"/>
        <dbReference type="ChEBI" id="CHEBI:58121"/>
        <dbReference type="ChEBI" id="CHEBI:58273"/>
        <dbReference type="EC" id="5.3.1.6"/>
    </reaction>
</comment>
<dbReference type="GO" id="GO:0005737">
    <property type="term" value="C:cytoplasm"/>
    <property type="evidence" value="ECO:0007669"/>
    <property type="project" value="TreeGrafter"/>
</dbReference>
<proteinExistence type="inferred from homology"/>
<comment type="caution">
    <text evidence="8">The sequence shown here is derived from an EMBL/GenBank/DDBJ whole genome shotgun (WGS) entry which is preliminary data.</text>
</comment>
<dbReference type="UniPathway" id="UPA00115">
    <property type="reaction ID" value="UER00412"/>
</dbReference>
<dbReference type="FunCoup" id="A0A1V9XMM0">
    <property type="interactions" value="1552"/>
</dbReference>